<keyword evidence="3 7" id="KW-0812">Transmembrane</keyword>
<dbReference type="Proteomes" id="UP001519343">
    <property type="component" value="Unassembled WGS sequence"/>
</dbReference>
<feature type="transmembrane region" description="Helical" evidence="7">
    <location>
        <begin position="178"/>
        <end position="197"/>
    </location>
</feature>
<comment type="subcellular location">
    <subcellularLocation>
        <location evidence="1">Cell membrane</location>
        <topology evidence="1">Multi-pass membrane protein</topology>
    </subcellularLocation>
</comment>
<protein>
    <submittedName>
        <fullName evidence="8">Membrane protein</fullName>
    </submittedName>
</protein>
<evidence type="ECO:0000256" key="7">
    <source>
        <dbReference type="SAM" id="Phobius"/>
    </source>
</evidence>
<dbReference type="InterPro" id="IPR019108">
    <property type="entry name" value="Caa3_assmbl_CtaG-rel"/>
</dbReference>
<keyword evidence="5 7" id="KW-0472">Membrane</keyword>
<dbReference type="EMBL" id="JAGGKT010000025">
    <property type="protein sequence ID" value="MBP1934692.1"/>
    <property type="molecule type" value="Genomic_DNA"/>
</dbReference>
<feature type="region of interest" description="Disordered" evidence="6">
    <location>
        <begin position="278"/>
        <end position="321"/>
    </location>
</feature>
<keyword evidence="4 7" id="KW-1133">Transmembrane helix</keyword>
<comment type="caution">
    <text evidence="8">The sequence shown here is derived from an EMBL/GenBank/DDBJ whole genome shotgun (WGS) entry which is preliminary data.</text>
</comment>
<evidence type="ECO:0000313" key="9">
    <source>
        <dbReference type="Proteomes" id="UP001519343"/>
    </source>
</evidence>
<feature type="compositionally biased region" description="Gly residues" evidence="6">
    <location>
        <begin position="289"/>
        <end position="302"/>
    </location>
</feature>
<feature type="transmembrane region" description="Helical" evidence="7">
    <location>
        <begin position="16"/>
        <end position="33"/>
    </location>
</feature>
<feature type="transmembrane region" description="Helical" evidence="7">
    <location>
        <begin position="146"/>
        <end position="166"/>
    </location>
</feature>
<evidence type="ECO:0000256" key="5">
    <source>
        <dbReference type="ARBA" id="ARBA00023136"/>
    </source>
</evidence>
<keyword evidence="2" id="KW-1003">Cell membrane</keyword>
<feature type="transmembrane region" description="Helical" evidence="7">
    <location>
        <begin position="45"/>
        <end position="70"/>
    </location>
</feature>
<evidence type="ECO:0000256" key="1">
    <source>
        <dbReference type="ARBA" id="ARBA00004651"/>
    </source>
</evidence>
<evidence type="ECO:0000256" key="2">
    <source>
        <dbReference type="ARBA" id="ARBA00022475"/>
    </source>
</evidence>
<organism evidence="8 9">
    <name type="scientific">Ammoniphilus resinae</name>
    <dbReference type="NCBI Taxonomy" id="861532"/>
    <lineage>
        <taxon>Bacteria</taxon>
        <taxon>Bacillati</taxon>
        <taxon>Bacillota</taxon>
        <taxon>Bacilli</taxon>
        <taxon>Bacillales</taxon>
        <taxon>Paenibacillaceae</taxon>
        <taxon>Aneurinibacillus group</taxon>
        <taxon>Ammoniphilus</taxon>
    </lineage>
</organism>
<proteinExistence type="predicted"/>
<evidence type="ECO:0000313" key="8">
    <source>
        <dbReference type="EMBL" id="MBP1934692.1"/>
    </source>
</evidence>
<feature type="transmembrane region" description="Helical" evidence="7">
    <location>
        <begin position="76"/>
        <end position="95"/>
    </location>
</feature>
<dbReference type="Pfam" id="PF09678">
    <property type="entry name" value="Caa3_CtaG"/>
    <property type="match status" value="1"/>
</dbReference>
<evidence type="ECO:0000256" key="3">
    <source>
        <dbReference type="ARBA" id="ARBA00022692"/>
    </source>
</evidence>
<keyword evidence="9" id="KW-1185">Reference proteome</keyword>
<sequence length="321" mass="36067">MIIFQTFSFAHLWSPWWIAVTVIIAVAYAYFILPGSVSGWRMLSFYSGLFLFYLAVGGPIDLLGHFLFFMHMIKMAILYIIVPPLVIMGLPNWFYMRYKRDNRFMRVLGFFSRPILANVMFATLFSIYHMPYIFDLSMTNLVVKTVYTTVLFISAVLVWWPLLSPIPSHQDLSAIRKIGYLYLGAFLLSPSCALIVFGNHPIYATYTDPQTWATALGLCISGDPATILHSLGGPQFLGGMTPLEDQKIGGVLMKITQEIVYGAALAFTFYRWAHRERAKEPEQVEEPGQGLGGPKKGLGGSVKPGQLKGSDNPRLWSVQRG</sequence>
<name>A0ABS4GX60_9BACL</name>
<accession>A0ABS4GX60</accession>
<feature type="transmembrane region" description="Helical" evidence="7">
    <location>
        <begin position="115"/>
        <end position="134"/>
    </location>
</feature>
<gene>
    <name evidence="8" type="ORF">J2Z37_004712</name>
</gene>
<evidence type="ECO:0000256" key="6">
    <source>
        <dbReference type="SAM" id="MobiDB-lite"/>
    </source>
</evidence>
<reference evidence="8 9" key="1">
    <citation type="submission" date="2021-03" db="EMBL/GenBank/DDBJ databases">
        <title>Genomic Encyclopedia of Type Strains, Phase IV (KMG-IV): sequencing the most valuable type-strain genomes for metagenomic binning, comparative biology and taxonomic classification.</title>
        <authorList>
            <person name="Goeker M."/>
        </authorList>
    </citation>
    <scope>NUCLEOTIDE SEQUENCE [LARGE SCALE GENOMIC DNA]</scope>
    <source>
        <strain evidence="8 9">DSM 24738</strain>
    </source>
</reference>
<evidence type="ECO:0000256" key="4">
    <source>
        <dbReference type="ARBA" id="ARBA00022989"/>
    </source>
</evidence>
<dbReference type="RefSeq" id="WP_209812678.1">
    <property type="nucleotide sequence ID" value="NZ_JAGGKT010000025.1"/>
</dbReference>